<dbReference type="GO" id="GO:0015074">
    <property type="term" value="P:DNA integration"/>
    <property type="evidence" value="ECO:0007669"/>
    <property type="project" value="UniProtKB-KW"/>
</dbReference>
<keyword evidence="2" id="KW-0229">DNA integration</keyword>
<gene>
    <name evidence="4" type="ORF">A9Z60_03325</name>
</gene>
<dbReference type="Gene3D" id="3.30.160.390">
    <property type="entry name" value="Integrase, DNA-binding domain"/>
    <property type="match status" value="1"/>
</dbReference>
<dbReference type="InterPro" id="IPR038488">
    <property type="entry name" value="Integrase_DNA-bd_sf"/>
</dbReference>
<comment type="caution">
    <text evidence="4">The sequence shown here is derived from an EMBL/GenBank/DDBJ whole genome shotgun (WGS) entry which is preliminary data.</text>
</comment>
<evidence type="ECO:0000256" key="1">
    <source>
        <dbReference type="ARBA" id="ARBA00008857"/>
    </source>
</evidence>
<evidence type="ECO:0000259" key="3">
    <source>
        <dbReference type="Pfam" id="PF13356"/>
    </source>
</evidence>
<dbReference type="Proteomes" id="UP000092671">
    <property type="component" value="Unassembled WGS sequence"/>
</dbReference>
<proteinExistence type="inferred from homology"/>
<sequence>MSLTDTAIKRLQPNEKCTPNKPNKISDGNGLWLYVQHTGTKVFVSIYSHNGKQKEKTSGKYPALSLAQAQAKNTEIKKQPAQGIDPKEVAKQAKIKQSDNRFDTFDKQWLGHPFHKEQLKIAYKLFFIFYLL</sequence>
<evidence type="ECO:0000313" key="4">
    <source>
        <dbReference type="EMBL" id="OBX49415.1"/>
    </source>
</evidence>
<accession>A0A1B8PIQ4</accession>
<comment type="similarity">
    <text evidence="1">Belongs to the 'phage' integrase family.</text>
</comment>
<evidence type="ECO:0000313" key="5">
    <source>
        <dbReference type="Proteomes" id="UP000092671"/>
    </source>
</evidence>
<evidence type="ECO:0000256" key="2">
    <source>
        <dbReference type="ARBA" id="ARBA00022908"/>
    </source>
</evidence>
<dbReference type="PANTHER" id="PTHR30629">
    <property type="entry name" value="PROPHAGE INTEGRASE"/>
    <property type="match status" value="1"/>
</dbReference>
<dbReference type="Pfam" id="PF13356">
    <property type="entry name" value="Arm-DNA-bind_3"/>
    <property type="match status" value="1"/>
</dbReference>
<organism evidence="4 5">
    <name type="scientific">Moraxella nonliquefaciens</name>
    <dbReference type="NCBI Taxonomy" id="478"/>
    <lineage>
        <taxon>Bacteria</taxon>
        <taxon>Pseudomonadati</taxon>
        <taxon>Pseudomonadota</taxon>
        <taxon>Gammaproteobacteria</taxon>
        <taxon>Moraxellales</taxon>
        <taxon>Moraxellaceae</taxon>
        <taxon>Moraxella</taxon>
    </lineage>
</organism>
<reference evidence="4 5" key="1">
    <citation type="submission" date="2016-06" db="EMBL/GenBank/DDBJ databases">
        <title>Draft genome of Moraxella nonliquefaciens CCUG 60284.</title>
        <authorList>
            <person name="Salva-Serra F."/>
            <person name="Engstrom-Jakobsson H."/>
            <person name="Thorell K."/>
            <person name="Gonzales-Siles L."/>
            <person name="Karlsson R."/>
            <person name="Boulund F."/>
            <person name="Engstrand L."/>
            <person name="Kristiansson E."/>
            <person name="Moore E."/>
        </authorList>
    </citation>
    <scope>NUCLEOTIDE SEQUENCE [LARGE SCALE GENOMIC DNA]</scope>
    <source>
        <strain evidence="4 5">CCUG 60284</strain>
    </source>
</reference>
<dbReference type="PANTHER" id="PTHR30629:SF2">
    <property type="entry name" value="PROPHAGE INTEGRASE INTS-RELATED"/>
    <property type="match status" value="1"/>
</dbReference>
<feature type="domain" description="Integrase DNA-binding" evidence="3">
    <location>
        <begin position="3"/>
        <end position="92"/>
    </location>
</feature>
<dbReference type="EMBL" id="LZDN01000039">
    <property type="protein sequence ID" value="OBX49415.1"/>
    <property type="molecule type" value="Genomic_DNA"/>
</dbReference>
<dbReference type="InterPro" id="IPR025166">
    <property type="entry name" value="Integrase_DNA_bind_dom"/>
</dbReference>
<dbReference type="InterPro" id="IPR050808">
    <property type="entry name" value="Phage_Integrase"/>
</dbReference>
<dbReference type="AlphaFoldDB" id="A0A1B8PIQ4"/>
<name>A0A1B8PIQ4_MORNO</name>
<protein>
    <recommendedName>
        <fullName evidence="3">Integrase DNA-binding domain-containing protein</fullName>
    </recommendedName>
</protein>